<protein>
    <submittedName>
        <fullName evidence="3">Death domain-containing protein 1-like</fullName>
    </submittedName>
</protein>
<feature type="compositionally biased region" description="Polar residues" evidence="1">
    <location>
        <begin position="230"/>
        <end position="248"/>
    </location>
</feature>
<accession>A0AAV4J1L7</accession>
<feature type="compositionally biased region" description="Basic residues" evidence="1">
    <location>
        <begin position="11"/>
        <end position="20"/>
    </location>
</feature>
<dbReference type="Gene3D" id="1.10.533.10">
    <property type="entry name" value="Death Domain, Fas"/>
    <property type="match status" value="2"/>
</dbReference>
<dbReference type="CDD" id="cd01670">
    <property type="entry name" value="Death"/>
    <property type="match status" value="1"/>
</dbReference>
<dbReference type="Gene3D" id="2.60.220.30">
    <property type="match status" value="1"/>
</dbReference>
<dbReference type="SUPFAM" id="SSF47986">
    <property type="entry name" value="DEATH domain"/>
    <property type="match status" value="2"/>
</dbReference>
<feature type="domain" description="Death" evidence="2">
    <location>
        <begin position="1084"/>
        <end position="1156"/>
    </location>
</feature>
<feature type="region of interest" description="Disordered" evidence="1">
    <location>
        <begin position="767"/>
        <end position="806"/>
    </location>
</feature>
<dbReference type="PROSITE" id="PS50017">
    <property type="entry name" value="DEATH_DOMAIN"/>
    <property type="match status" value="2"/>
</dbReference>
<comment type="caution">
    <text evidence="3">The sequence shown here is derived from an EMBL/GenBank/DDBJ whole genome shotgun (WGS) entry which is preliminary data.</text>
</comment>
<organism evidence="3 4">
    <name type="scientific">Elysia marginata</name>
    <dbReference type="NCBI Taxonomy" id="1093978"/>
    <lineage>
        <taxon>Eukaryota</taxon>
        <taxon>Metazoa</taxon>
        <taxon>Spiralia</taxon>
        <taxon>Lophotrochozoa</taxon>
        <taxon>Mollusca</taxon>
        <taxon>Gastropoda</taxon>
        <taxon>Heterobranchia</taxon>
        <taxon>Euthyneura</taxon>
        <taxon>Panpulmonata</taxon>
        <taxon>Sacoglossa</taxon>
        <taxon>Placobranchoidea</taxon>
        <taxon>Plakobranchidae</taxon>
        <taxon>Elysia</taxon>
    </lineage>
</organism>
<name>A0AAV4J1L7_9GAST</name>
<sequence>MSEDVCQTRFNRPKSGRPGRRGQQDEDKLLSHSEEDAVSNSSSKQAKAPTSIRVNKGRESPSLSMAKGRDSPSPALGTGRASPSPTLAKGRMSPSPSLNKGRASPSLSSSKGRESPSLTLNRGRASPSLNMGRSSPSPTKGRASPNPSMVKGRSSPTKQSRGPTGRPPHPQAPRGGRATPDDSRQSNGRSSIADTRGPSSVDDIDAPTRPSSASVFITDGEDFAGRSSDYDSASLTTTSSGDPTGTKSCDNDSGIHGIASPVDQNASPNSPTSEPEDRHSRLSRAVNTISALQESLSEMFKEAKAILTGYHSELKEKSIAEFSSQVSDFSRTFSSLSTVYQTCEKVTGNISDHLKDIRNLTSEISELVTQGAEREGIQAWVEETDQDIRDKAFLKEQLAAKQKAQEAKIQRIKMIYAKASEEALSSREMVAQAEVQCTQAEAAAIEAVHQSEEAVRKAEETRQAEESKRKAEEEAKKRAEELQRKREEEEKRKREEEERELKEAAKRRGSSLDDERFKAQLEKEKREAEARNLNNWPRFIYSIEPGDYDPGIGAIVRSQEGTLTTDDLKVSLVDQLTNSLPLGESEELISNIIDITPSGSEEQFKFPEPMAIALPHCGPRLYLGREAVVKMRTQDGQIHSLPTTEVFFDDIKELHFVQVRVRTFGTFGVFLRIKRENLSFDWRGGKLMSSVDSRVTVAWQPRAFRNTAGMTLEVQNVDQHIVTDVKKKHPIECEPLISAGCIVRFSVPKQKTTSALTITLPCPFNPAHRPVRPKTARNNSTNNMNSNNSTIHSNNKDQTPIEDRPLSARFSFGPTSTKDNEPVEEIHLLRQVDDGPWVKVEDVILSHPKKRDIVSFDISLPFTRLSVLRTSSGLNASKVEKMLNHVIEHLTWRPTCLITRQKTMDPSSVMVTCCHPTNLRRVLEDLSKEGYEHGPHPSRELNLTEGQRLELRFRGNVANDDNQLRNAFVFNSHIPFRVFFDVTEQDQFAQKGFDSYRGFVQFFTTRKARKFSQFFDDKERIFVQRAREQSLSGEELLCEHLLILPKPEPETPRPLNVARVELSSGGAMTEDLLRFLSQNLQYNDWKRLAQLLNVRSSRVQAILRQNMANDTSCVIYDLLVTWSKRLPRVLDRVEVLKQALTTIGRTDLAQELQARDAEAKANRTKQTRDAHLQRAFLSVVRHPLASTQWKQLARYLDVDEEEIEVIEIAQNTPQERCHKSLHAWRDQQGEHATVQLLTNLLRSCRYPKLAKEIESTA</sequence>
<feature type="compositionally biased region" description="Polar residues" evidence="1">
    <location>
        <begin position="262"/>
        <end position="273"/>
    </location>
</feature>
<feature type="region of interest" description="Disordered" evidence="1">
    <location>
        <begin position="454"/>
        <end position="516"/>
    </location>
</feature>
<gene>
    <name evidence="3" type="ORF">ElyMa_004950800</name>
</gene>
<feature type="domain" description="Death" evidence="2">
    <location>
        <begin position="1188"/>
        <end position="1257"/>
    </location>
</feature>
<keyword evidence="4" id="KW-1185">Reference proteome</keyword>
<dbReference type="InterPro" id="IPR000488">
    <property type="entry name" value="Death_dom"/>
</dbReference>
<feature type="compositionally biased region" description="Polar residues" evidence="1">
    <location>
        <begin position="127"/>
        <end position="138"/>
    </location>
</feature>
<evidence type="ECO:0000313" key="3">
    <source>
        <dbReference type="EMBL" id="GFS16165.1"/>
    </source>
</evidence>
<dbReference type="InterPro" id="IPR011029">
    <property type="entry name" value="DEATH-like_dom_sf"/>
</dbReference>
<dbReference type="SMART" id="SM00005">
    <property type="entry name" value="DEATH"/>
    <property type="match status" value="2"/>
</dbReference>
<dbReference type="EMBL" id="BMAT01009906">
    <property type="protein sequence ID" value="GFS16165.1"/>
    <property type="molecule type" value="Genomic_DNA"/>
</dbReference>
<evidence type="ECO:0000256" key="1">
    <source>
        <dbReference type="SAM" id="MobiDB-lite"/>
    </source>
</evidence>
<dbReference type="Proteomes" id="UP000762676">
    <property type="component" value="Unassembled WGS sequence"/>
</dbReference>
<dbReference type="GO" id="GO:0007165">
    <property type="term" value="P:signal transduction"/>
    <property type="evidence" value="ECO:0007669"/>
    <property type="project" value="InterPro"/>
</dbReference>
<dbReference type="PANTHER" id="PTHR28336:SF4">
    <property type="entry name" value="DEATH DOMAIN-CONTAINING PROTEIN 1"/>
    <property type="match status" value="1"/>
</dbReference>
<feature type="compositionally biased region" description="Polar residues" evidence="1">
    <location>
        <begin position="105"/>
        <end position="120"/>
    </location>
</feature>
<feature type="compositionally biased region" description="Low complexity" evidence="1">
    <location>
        <begin position="778"/>
        <end position="793"/>
    </location>
</feature>
<feature type="compositionally biased region" description="Basic and acidic residues" evidence="1">
    <location>
        <begin position="22"/>
        <end position="35"/>
    </location>
</feature>
<proteinExistence type="predicted"/>
<evidence type="ECO:0000313" key="4">
    <source>
        <dbReference type="Proteomes" id="UP000762676"/>
    </source>
</evidence>
<feature type="region of interest" description="Disordered" evidence="1">
    <location>
        <begin position="1"/>
        <end position="282"/>
    </location>
</feature>
<dbReference type="PANTHER" id="PTHR28336">
    <property type="entry name" value="BA1-643"/>
    <property type="match status" value="1"/>
</dbReference>
<evidence type="ECO:0000259" key="2">
    <source>
        <dbReference type="PROSITE" id="PS50017"/>
    </source>
</evidence>
<reference evidence="3 4" key="1">
    <citation type="journal article" date="2021" name="Elife">
        <title>Chloroplast acquisition without the gene transfer in kleptoplastic sea slugs, Plakobranchus ocellatus.</title>
        <authorList>
            <person name="Maeda T."/>
            <person name="Takahashi S."/>
            <person name="Yoshida T."/>
            <person name="Shimamura S."/>
            <person name="Takaki Y."/>
            <person name="Nagai Y."/>
            <person name="Toyoda A."/>
            <person name="Suzuki Y."/>
            <person name="Arimoto A."/>
            <person name="Ishii H."/>
            <person name="Satoh N."/>
            <person name="Nishiyama T."/>
            <person name="Hasebe M."/>
            <person name="Maruyama T."/>
            <person name="Minagawa J."/>
            <person name="Obokata J."/>
            <person name="Shigenobu S."/>
        </authorList>
    </citation>
    <scope>NUCLEOTIDE SEQUENCE [LARGE SCALE GENOMIC DNA]</scope>
</reference>
<dbReference type="AlphaFoldDB" id="A0AAV4J1L7"/>
<dbReference type="Pfam" id="PF00531">
    <property type="entry name" value="Death"/>
    <property type="match status" value="2"/>
</dbReference>